<evidence type="ECO:0000313" key="2">
    <source>
        <dbReference type="EMBL" id="BAL91007.1"/>
    </source>
</evidence>
<dbReference type="RefSeq" id="WP_014445895.1">
    <property type="nucleotide sequence ID" value="NC_017093.1"/>
</dbReference>
<feature type="compositionally biased region" description="Low complexity" evidence="1">
    <location>
        <begin position="39"/>
        <end position="58"/>
    </location>
</feature>
<dbReference type="STRING" id="512565.AMIS_57870"/>
<accession>I0HDC0</accession>
<dbReference type="EMBL" id="AP012319">
    <property type="protein sequence ID" value="BAL91007.1"/>
    <property type="molecule type" value="Genomic_DNA"/>
</dbReference>
<reference evidence="2 3" key="1">
    <citation type="submission" date="2012-02" db="EMBL/GenBank/DDBJ databases">
        <title>Complete genome sequence of Actinoplanes missouriensis 431 (= NBRC 102363).</title>
        <authorList>
            <person name="Ohnishi Y."/>
            <person name="Ishikawa J."/>
            <person name="Sekine M."/>
            <person name="Hosoyama A."/>
            <person name="Harada T."/>
            <person name="Narita H."/>
            <person name="Hata T."/>
            <person name="Konno Y."/>
            <person name="Tutikane K."/>
            <person name="Fujita N."/>
            <person name="Horinouchi S."/>
            <person name="Hayakawa M."/>
        </authorList>
    </citation>
    <scope>NUCLEOTIDE SEQUENCE [LARGE SCALE GENOMIC DNA]</scope>
    <source>
        <strain evidence="3">ATCC 14538 / DSM 43046 / CBS 188.64 / JCM 3121 / NBRC 102363 / NCIMB 12654 / NRRL B-3342 / UNCC 431</strain>
    </source>
</reference>
<dbReference type="Proteomes" id="UP000007882">
    <property type="component" value="Chromosome"/>
</dbReference>
<proteinExistence type="predicted"/>
<protein>
    <recommendedName>
        <fullName evidence="4">Secreted protein</fullName>
    </recommendedName>
</protein>
<evidence type="ECO:0008006" key="4">
    <source>
        <dbReference type="Google" id="ProtNLM"/>
    </source>
</evidence>
<keyword evidence="3" id="KW-1185">Reference proteome</keyword>
<dbReference type="AlphaFoldDB" id="I0HDC0"/>
<evidence type="ECO:0000313" key="3">
    <source>
        <dbReference type="Proteomes" id="UP000007882"/>
    </source>
</evidence>
<feature type="region of interest" description="Disordered" evidence="1">
    <location>
        <begin position="29"/>
        <end position="107"/>
    </location>
</feature>
<gene>
    <name evidence="2" type="ordered locus">AMIS_57870</name>
</gene>
<dbReference type="OrthoDB" id="128043at2"/>
<sequence>MRTSVRLGAYAAGLVVIFGVSAGAGKALGPDTSPDKPEAAAPAHTAAHGDPAPGATATHGDPGPSATAAHGDPGPSATAAHGDPGPSATAAHGDPATEAAATPAGLQTVQDGYRLAPLTTTLSTTEPTPFEFRILGPDNRPVTDYTTEHDKDLHLIVVRRDLAHYQHVHPTRKPDGTWTIPLRAGAPGQYRVFADFVTVGHDLTLGVDVPAPGNYQPALLPHPERTADVDGYRVTLGGDLHDPRFTITRGGAAITPEPYLGARGHLVALREGDLAYLHVHPADPDELAFHAEVPSDGVYRLYLDFQHDGNVHTAEFTADTGHTRK</sequence>
<evidence type="ECO:0000256" key="1">
    <source>
        <dbReference type="SAM" id="MobiDB-lite"/>
    </source>
</evidence>
<organism evidence="2 3">
    <name type="scientific">Actinoplanes missouriensis (strain ATCC 14538 / DSM 43046 / CBS 188.64 / JCM 3121 / NBRC 102363 / NCIMB 12654 / NRRL B-3342 / UNCC 431)</name>
    <dbReference type="NCBI Taxonomy" id="512565"/>
    <lineage>
        <taxon>Bacteria</taxon>
        <taxon>Bacillati</taxon>
        <taxon>Actinomycetota</taxon>
        <taxon>Actinomycetes</taxon>
        <taxon>Micromonosporales</taxon>
        <taxon>Micromonosporaceae</taxon>
        <taxon>Actinoplanes</taxon>
    </lineage>
</organism>
<dbReference type="eggNOG" id="COG2372">
    <property type="taxonomic scope" value="Bacteria"/>
</dbReference>
<dbReference type="PATRIC" id="fig|512565.3.peg.5785"/>
<dbReference type="HOGENOM" id="CLU_055269_1_0_11"/>
<name>I0HDC0_ACTM4</name>
<dbReference type="KEGG" id="ams:AMIS_57870"/>